<evidence type="ECO:0000313" key="3">
    <source>
        <dbReference type="Proteomes" id="UP000827549"/>
    </source>
</evidence>
<dbReference type="SUPFAM" id="SSF52266">
    <property type="entry name" value="SGNH hydrolase"/>
    <property type="match status" value="1"/>
</dbReference>
<keyword evidence="1" id="KW-0472">Membrane</keyword>
<dbReference type="PANTHER" id="PTHR34407">
    <property type="entry name" value="EXPRESSED PROTEIN"/>
    <property type="match status" value="1"/>
</dbReference>
<keyword evidence="1" id="KW-1133">Transmembrane helix</keyword>
<dbReference type="PANTHER" id="PTHR34407:SF1">
    <property type="entry name" value="SGNH HYDROLASE-TYPE ESTERASE DOMAIN-CONTAINING PROTEIN"/>
    <property type="match status" value="1"/>
</dbReference>
<gene>
    <name evidence="2" type="ORF">LOC62_05G007604</name>
</gene>
<name>A0AAF0YFT8_9TREE</name>
<organism evidence="2 3">
    <name type="scientific">Vanrija pseudolonga</name>
    <dbReference type="NCBI Taxonomy" id="143232"/>
    <lineage>
        <taxon>Eukaryota</taxon>
        <taxon>Fungi</taxon>
        <taxon>Dikarya</taxon>
        <taxon>Basidiomycota</taxon>
        <taxon>Agaricomycotina</taxon>
        <taxon>Tremellomycetes</taxon>
        <taxon>Trichosporonales</taxon>
        <taxon>Trichosporonaceae</taxon>
        <taxon>Vanrija</taxon>
    </lineage>
</organism>
<dbReference type="CDD" id="cd00229">
    <property type="entry name" value="SGNH_hydrolase"/>
    <property type="match status" value="1"/>
</dbReference>
<proteinExistence type="predicted"/>
<dbReference type="GeneID" id="87810776"/>
<evidence type="ECO:0000256" key="1">
    <source>
        <dbReference type="SAM" id="Phobius"/>
    </source>
</evidence>
<keyword evidence="1" id="KW-0812">Transmembrane</keyword>
<dbReference type="EMBL" id="CP086718">
    <property type="protein sequence ID" value="WOO84081.1"/>
    <property type="molecule type" value="Genomic_DNA"/>
</dbReference>
<sequence length="512" mass="57025">MSLHTRQGRTLLRLSIVFNILIVAAIFWIYSFPIDDPALTRSAADGEPSIRVVEKVVERVVEKVVEVPQIVSGASCSLCTANATLCDEMSEGSVEASISYRGTNQRLRRALAKMRSGKPFNVAVVGGSVSRGHTLKEDPEETCKANLHRRIFDHLDAKFPGKGEAFISLPSTESKKGEGRNGFVNGAQGGTGSDYFSMCFQEHIPTDVDIVIVELAINDQNYLEFQRPYELLLRGLLDLPSQPAIINLQTLALPLHALVSGAIPHTAIAQYMDVPTISLQHAVMPQILRDEAYTKQVFVVHDDGEVDGRHLSRWGHQKMGDIVNAYLDTQLCEMDRLEAAEKKRTGKSDIDIDTLYKLDPLPRLLTSDQWDPKRTIPALRPTCASMNSPNKPVPAKNDGWTEWAWKDKNYMITKTPGSTISFEVNTGIGIVQIFYLRSWEFHLGVLKCWLDDNEAAAVTMQGYWDQKFNIGQRYDVAKDASPGKHMLNCKFLGKDGNKASGDEFRIISVMSI</sequence>
<dbReference type="RefSeq" id="XP_062630107.1">
    <property type="nucleotide sequence ID" value="XM_062774123.1"/>
</dbReference>
<protein>
    <recommendedName>
        <fullName evidence="4">SGNH hydrolase-type esterase domain-containing protein</fullName>
    </recommendedName>
</protein>
<keyword evidence="3" id="KW-1185">Reference proteome</keyword>
<dbReference type="AlphaFoldDB" id="A0AAF0YFT8"/>
<accession>A0AAF0YFT8</accession>
<evidence type="ECO:0000313" key="2">
    <source>
        <dbReference type="EMBL" id="WOO84081.1"/>
    </source>
</evidence>
<evidence type="ECO:0008006" key="4">
    <source>
        <dbReference type="Google" id="ProtNLM"/>
    </source>
</evidence>
<dbReference type="Proteomes" id="UP000827549">
    <property type="component" value="Chromosome 5"/>
</dbReference>
<feature type="transmembrane region" description="Helical" evidence="1">
    <location>
        <begin position="12"/>
        <end position="32"/>
    </location>
</feature>
<reference evidence="2" key="1">
    <citation type="submission" date="2023-10" db="EMBL/GenBank/DDBJ databases">
        <authorList>
            <person name="Noh H."/>
        </authorList>
    </citation>
    <scope>NUCLEOTIDE SEQUENCE</scope>
    <source>
        <strain evidence="2">DUCC4014</strain>
    </source>
</reference>